<proteinExistence type="predicted"/>
<sequence>MAMGPTGNEKSGGEKMIVNVNRILEMLMSVTVSLNSARLNIREWNLSIVTLNKRVSYMSIGFLVVELLTIDDENQFSVFEESSQALYPNSN</sequence>
<accession>A0A9N9HB64</accession>
<dbReference type="EMBL" id="CAJVPS010012467">
    <property type="protein sequence ID" value="CAG8671083.1"/>
    <property type="molecule type" value="Genomic_DNA"/>
</dbReference>
<name>A0A9N9HB64_9GLOM</name>
<keyword evidence="2" id="KW-1185">Reference proteome</keyword>
<gene>
    <name evidence="1" type="ORF">ALEPTO_LOCUS10591</name>
</gene>
<comment type="caution">
    <text evidence="1">The sequence shown here is derived from an EMBL/GenBank/DDBJ whole genome shotgun (WGS) entry which is preliminary data.</text>
</comment>
<evidence type="ECO:0000313" key="1">
    <source>
        <dbReference type="EMBL" id="CAG8671083.1"/>
    </source>
</evidence>
<dbReference type="AlphaFoldDB" id="A0A9N9HB64"/>
<protein>
    <submittedName>
        <fullName evidence="1">10209_t:CDS:1</fullName>
    </submittedName>
</protein>
<reference evidence="1" key="1">
    <citation type="submission" date="2021-06" db="EMBL/GenBank/DDBJ databases">
        <authorList>
            <person name="Kallberg Y."/>
            <person name="Tangrot J."/>
            <person name="Rosling A."/>
        </authorList>
    </citation>
    <scope>NUCLEOTIDE SEQUENCE</scope>
    <source>
        <strain evidence="1">FL130A</strain>
    </source>
</reference>
<dbReference type="Proteomes" id="UP000789508">
    <property type="component" value="Unassembled WGS sequence"/>
</dbReference>
<feature type="non-terminal residue" evidence="1">
    <location>
        <position position="91"/>
    </location>
</feature>
<evidence type="ECO:0000313" key="2">
    <source>
        <dbReference type="Proteomes" id="UP000789508"/>
    </source>
</evidence>
<organism evidence="1 2">
    <name type="scientific">Ambispora leptoticha</name>
    <dbReference type="NCBI Taxonomy" id="144679"/>
    <lineage>
        <taxon>Eukaryota</taxon>
        <taxon>Fungi</taxon>
        <taxon>Fungi incertae sedis</taxon>
        <taxon>Mucoromycota</taxon>
        <taxon>Glomeromycotina</taxon>
        <taxon>Glomeromycetes</taxon>
        <taxon>Archaeosporales</taxon>
        <taxon>Ambisporaceae</taxon>
        <taxon>Ambispora</taxon>
    </lineage>
</organism>